<evidence type="ECO:0000313" key="2">
    <source>
        <dbReference type="EnsemblPlants" id="KRH04685"/>
    </source>
</evidence>
<reference evidence="1 2" key="1">
    <citation type="journal article" date="2010" name="Nature">
        <title>Genome sequence of the palaeopolyploid soybean.</title>
        <authorList>
            <person name="Schmutz J."/>
            <person name="Cannon S.B."/>
            <person name="Schlueter J."/>
            <person name="Ma J."/>
            <person name="Mitros T."/>
            <person name="Nelson W."/>
            <person name="Hyten D.L."/>
            <person name="Song Q."/>
            <person name="Thelen J.J."/>
            <person name="Cheng J."/>
            <person name="Xu D."/>
            <person name="Hellsten U."/>
            <person name="May G.D."/>
            <person name="Yu Y."/>
            <person name="Sakurai T."/>
            <person name="Umezawa T."/>
            <person name="Bhattacharyya M.K."/>
            <person name="Sandhu D."/>
            <person name="Valliyodan B."/>
            <person name="Lindquist E."/>
            <person name="Peto M."/>
            <person name="Grant D."/>
            <person name="Shu S."/>
            <person name="Goodstein D."/>
            <person name="Barry K."/>
            <person name="Futrell-Griggs M."/>
            <person name="Abernathy B."/>
            <person name="Du J."/>
            <person name="Tian Z."/>
            <person name="Zhu L."/>
            <person name="Gill N."/>
            <person name="Joshi T."/>
            <person name="Libault M."/>
            <person name="Sethuraman A."/>
            <person name="Zhang X.-C."/>
            <person name="Shinozaki K."/>
            <person name="Nguyen H.T."/>
            <person name="Wing R.A."/>
            <person name="Cregan P."/>
            <person name="Specht J."/>
            <person name="Grimwood J."/>
            <person name="Rokhsar D."/>
            <person name="Stacey G."/>
            <person name="Shoemaker R.C."/>
            <person name="Jackson S.A."/>
        </authorList>
    </citation>
    <scope>NUCLEOTIDE SEQUENCE</scope>
    <source>
        <strain evidence="2">cv. Williams 82</strain>
        <tissue evidence="1">Callus</tissue>
    </source>
</reference>
<proteinExistence type="predicted"/>
<keyword evidence="3" id="KW-1185">Reference proteome</keyword>
<evidence type="ECO:0000313" key="1">
    <source>
        <dbReference type="EMBL" id="KRH04685.1"/>
    </source>
</evidence>
<accession>A0A0R0FEF1</accession>
<dbReference type="Proteomes" id="UP000008827">
    <property type="component" value="Chromosome 17"/>
</dbReference>
<dbReference type="EnsemblPlants" id="KRH04685">
    <property type="protein sequence ID" value="KRH04685"/>
    <property type="gene ID" value="GLYMA_17G179100"/>
</dbReference>
<gene>
    <name evidence="1" type="ORF">GLYMA_17G179100</name>
</gene>
<evidence type="ECO:0000313" key="3">
    <source>
        <dbReference type="Proteomes" id="UP000008827"/>
    </source>
</evidence>
<name>A0A0R0FEF1_SOYBN</name>
<dbReference type="AlphaFoldDB" id="A0A0R0FEF1"/>
<protein>
    <submittedName>
        <fullName evidence="1 2">Uncharacterized protein</fullName>
    </submittedName>
</protein>
<dbReference type="EMBL" id="CM000850">
    <property type="protein sequence ID" value="KRH04685.1"/>
    <property type="molecule type" value="Genomic_DNA"/>
</dbReference>
<dbReference type="InParanoid" id="A0A0R0FEF1"/>
<organism evidence="1">
    <name type="scientific">Glycine max</name>
    <name type="common">Soybean</name>
    <name type="synonym">Glycine hispida</name>
    <dbReference type="NCBI Taxonomy" id="3847"/>
    <lineage>
        <taxon>Eukaryota</taxon>
        <taxon>Viridiplantae</taxon>
        <taxon>Streptophyta</taxon>
        <taxon>Embryophyta</taxon>
        <taxon>Tracheophyta</taxon>
        <taxon>Spermatophyta</taxon>
        <taxon>Magnoliopsida</taxon>
        <taxon>eudicotyledons</taxon>
        <taxon>Gunneridae</taxon>
        <taxon>Pentapetalae</taxon>
        <taxon>rosids</taxon>
        <taxon>fabids</taxon>
        <taxon>Fabales</taxon>
        <taxon>Fabaceae</taxon>
        <taxon>Papilionoideae</taxon>
        <taxon>50 kb inversion clade</taxon>
        <taxon>NPAAA clade</taxon>
        <taxon>indigoferoid/millettioid clade</taxon>
        <taxon>Phaseoleae</taxon>
        <taxon>Glycine</taxon>
        <taxon>Glycine subgen. Soja</taxon>
    </lineage>
</organism>
<sequence length="78" mass="9387">MKKKRKDLNNRSWRRASQPCFIAEDLFATSFSQFPIATCRKLQKRLKLSFHEQRVSPIHDLFFRLQVTYTVRPLFTLV</sequence>
<reference evidence="2" key="2">
    <citation type="submission" date="2018-02" db="UniProtKB">
        <authorList>
            <consortium name="EnsemblPlants"/>
        </authorList>
    </citation>
    <scope>IDENTIFICATION</scope>
    <source>
        <strain evidence="2">Williams 82</strain>
    </source>
</reference>
<dbReference type="Gramene" id="KRH04685">
    <property type="protein sequence ID" value="KRH04685"/>
    <property type="gene ID" value="GLYMA_17G179100"/>
</dbReference>
<reference evidence="1" key="3">
    <citation type="submission" date="2018-07" db="EMBL/GenBank/DDBJ databases">
        <title>WGS assembly of Glycine max.</title>
        <authorList>
            <person name="Schmutz J."/>
            <person name="Cannon S."/>
            <person name="Schlueter J."/>
            <person name="Ma J."/>
            <person name="Mitros T."/>
            <person name="Nelson W."/>
            <person name="Hyten D."/>
            <person name="Song Q."/>
            <person name="Thelen J."/>
            <person name="Cheng J."/>
            <person name="Xu D."/>
            <person name="Hellsten U."/>
            <person name="May G."/>
            <person name="Yu Y."/>
            <person name="Sakurai T."/>
            <person name="Umezawa T."/>
            <person name="Bhattacharyya M."/>
            <person name="Sandhu D."/>
            <person name="Valliyodan B."/>
            <person name="Lindquist E."/>
            <person name="Peto M."/>
            <person name="Grant D."/>
            <person name="Shu S."/>
            <person name="Goodstein D."/>
            <person name="Barry K."/>
            <person name="Futrell-Griggs M."/>
            <person name="Abernathy B."/>
            <person name="Du J."/>
            <person name="Tian Z."/>
            <person name="Zhu L."/>
            <person name="Gill N."/>
            <person name="Joshi T."/>
            <person name="Libault M."/>
            <person name="Sethuraman A."/>
            <person name="Zhang X."/>
            <person name="Shinozaki K."/>
            <person name="Nguyen H."/>
            <person name="Wing R."/>
            <person name="Cregan P."/>
            <person name="Specht J."/>
            <person name="Grimwood J."/>
            <person name="Rokhsar D."/>
            <person name="Stacey G."/>
            <person name="Shoemaker R."/>
            <person name="Jackson S."/>
        </authorList>
    </citation>
    <scope>NUCLEOTIDE SEQUENCE</scope>
    <source>
        <tissue evidence="1">Callus</tissue>
    </source>
</reference>